<gene>
    <name evidence="3" type="ORF">CGLY_02800</name>
</gene>
<dbReference type="HOGENOM" id="CLU_020336_7_3_11"/>
<dbReference type="KEGG" id="cgy:CGLY_02800"/>
<evidence type="ECO:0000256" key="1">
    <source>
        <dbReference type="ARBA" id="ARBA00022801"/>
    </source>
</evidence>
<dbReference type="InterPro" id="IPR000073">
    <property type="entry name" value="AB_hydrolase_1"/>
</dbReference>
<dbReference type="Proteomes" id="UP000023703">
    <property type="component" value="Chromosome"/>
</dbReference>
<evidence type="ECO:0000259" key="2">
    <source>
        <dbReference type="Pfam" id="PF00561"/>
    </source>
</evidence>
<dbReference type="Pfam" id="PF00561">
    <property type="entry name" value="Abhydrolase_1"/>
    <property type="match status" value="1"/>
</dbReference>
<dbReference type="InterPro" id="IPR000639">
    <property type="entry name" value="Epox_hydrolase-like"/>
</dbReference>
<proteinExistence type="predicted"/>
<name>X5DIW4_9CORY</name>
<sequence length="307" mass="33736">MTLTPDAAHRYIHTRGIRLHVLIQGPSDAPLVLLIHGFAGGHFDWRELMPELCGADAPPVRVAAVDLRGYGRSDKTPRGYDLTTAASDMCGAIRALGHTDALVVGHGEGGLIAWTMAAHEPQRVRGIVTLASAHPLVLARSLLLHPVSQWPRVRASLYAQLPRLPEHALRKNGSAVVATSFRHQVAPGFRDTDTCREHEELRRDAMQIDKVAHLSCEYRRWTLRSRLRPEGGDFNRTFPARTDTPAVCVDGSMDPAYSRRIARRSAARGGDGSTSELLYGVGHFPHIEDPPAVAAIIRAVSDHRKEH</sequence>
<accession>X5DIW4</accession>
<keyword evidence="1 3" id="KW-0378">Hydrolase</keyword>
<evidence type="ECO:0000313" key="3">
    <source>
        <dbReference type="EMBL" id="AHW63008.1"/>
    </source>
</evidence>
<dbReference type="PRINTS" id="PR00111">
    <property type="entry name" value="ABHYDROLASE"/>
</dbReference>
<dbReference type="RefSeq" id="WP_038545990.1">
    <property type="nucleotide sequence ID" value="NZ_CP006842.1"/>
</dbReference>
<dbReference type="PRINTS" id="PR00412">
    <property type="entry name" value="EPOXHYDRLASE"/>
</dbReference>
<dbReference type="SUPFAM" id="SSF53474">
    <property type="entry name" value="alpha/beta-Hydrolases"/>
    <property type="match status" value="1"/>
</dbReference>
<dbReference type="eggNOG" id="COG0596">
    <property type="taxonomic scope" value="Bacteria"/>
</dbReference>
<dbReference type="GO" id="GO:0016787">
    <property type="term" value="F:hydrolase activity"/>
    <property type="evidence" value="ECO:0007669"/>
    <property type="project" value="UniProtKB-KW"/>
</dbReference>
<dbReference type="GO" id="GO:0016746">
    <property type="term" value="F:acyltransferase activity"/>
    <property type="evidence" value="ECO:0007669"/>
    <property type="project" value="UniProtKB-KW"/>
</dbReference>
<dbReference type="STRING" id="1404245.CGLY_02800"/>
<dbReference type="OrthoDB" id="2987348at2"/>
<dbReference type="PANTHER" id="PTHR43329">
    <property type="entry name" value="EPOXIDE HYDROLASE"/>
    <property type="match status" value="1"/>
</dbReference>
<protein>
    <submittedName>
        <fullName evidence="3">Putative hydrolase/acyltransferase</fullName>
    </submittedName>
</protein>
<evidence type="ECO:0000313" key="4">
    <source>
        <dbReference type="Proteomes" id="UP000023703"/>
    </source>
</evidence>
<dbReference type="Gene3D" id="3.40.50.1820">
    <property type="entry name" value="alpha/beta hydrolase"/>
    <property type="match status" value="1"/>
</dbReference>
<reference evidence="3 4" key="1">
    <citation type="journal article" date="2015" name="Int. J. Syst. Evol. Microbiol.">
        <title>Revisiting Corynebacterium glyciniphilum (ex Kubota et al., 1972) sp. nov., nom. rev., isolated from putrefied banana.</title>
        <authorList>
            <person name="Al-Dilaimi A."/>
            <person name="Bednarz H."/>
            <person name="Lomker A."/>
            <person name="Niehaus K."/>
            <person name="Kalinowski J."/>
            <person name="Ruckert C."/>
        </authorList>
    </citation>
    <scope>NUCLEOTIDE SEQUENCE [LARGE SCALE GENOMIC DNA]</scope>
    <source>
        <strain evidence="3">AJ 3170</strain>
    </source>
</reference>
<keyword evidence="3" id="KW-0012">Acyltransferase</keyword>
<keyword evidence="4" id="KW-1185">Reference proteome</keyword>
<dbReference type="EMBL" id="CP006842">
    <property type="protein sequence ID" value="AHW63008.1"/>
    <property type="molecule type" value="Genomic_DNA"/>
</dbReference>
<feature type="domain" description="AB hydrolase-1" evidence="2">
    <location>
        <begin position="30"/>
        <end position="290"/>
    </location>
</feature>
<dbReference type="InterPro" id="IPR029058">
    <property type="entry name" value="AB_hydrolase_fold"/>
</dbReference>
<organism evidence="3 4">
    <name type="scientific">Corynebacterium glyciniphilum AJ 3170</name>
    <dbReference type="NCBI Taxonomy" id="1404245"/>
    <lineage>
        <taxon>Bacteria</taxon>
        <taxon>Bacillati</taxon>
        <taxon>Actinomycetota</taxon>
        <taxon>Actinomycetes</taxon>
        <taxon>Mycobacteriales</taxon>
        <taxon>Corynebacteriaceae</taxon>
        <taxon>Corynebacterium</taxon>
    </lineage>
</organism>
<keyword evidence="3" id="KW-0808">Transferase</keyword>
<dbReference type="AlphaFoldDB" id="X5DIW4"/>